<comment type="function">
    <text evidence="7">Catalyzes the base-exchange of a guanine (G) residue with the queuine precursor 7-aminomethyl-7-deazaguanine (PreQ1) at position 34 (anticodon wobble position) in tRNAs with GU(N) anticodons (tRNA-Asp, -Asn, -His and -Tyr). Catalysis occurs through a double-displacement mechanism. The nucleophile active site attacks the C1' of nucleotide 34 to detach the guanine base from the RNA, forming a covalent enzyme-RNA intermediate. The proton acceptor active site deprotonates the incoming PreQ1, allowing a nucleophilic attack on the C1' of the ribose to form the product. After dissociation, two additional enzymatic reactions on the tRNA convert PreQ1 to queuine (Q), resulting in the hypermodified nucleoside queuosine (7-(((4,5-cis-dihydroxy-2-cyclopenten-1-yl)amino)methyl)-7-deazaguanosine).</text>
</comment>
<dbReference type="EC" id="2.4.2.29" evidence="7"/>
<dbReference type="Pfam" id="PF01702">
    <property type="entry name" value="TGT"/>
    <property type="match status" value="1"/>
</dbReference>
<sequence length="381" mass="43491">MTKPAVTYELIKTCKQTGARLGIVHTPHGSFETPAFMPVGTQATVKTMSPEELKEMNAGIILSNTYHLWLRPGNDIIKEAGGLHKFMNWDRPILTDSGGFQVFSLSDFRKIKEEGVHFRNHLNGDKLFLSPEKAMEIQNDLGSDIMMAFDECPPYPATYEYMLDSVDRTTRWAKRCKEAHKRPEDQALFGIVQGGEYEELRKRSAEALVELDLPGYAVGGLSVGEPKDIMNRMLEYTTPLLPENKPRYLMGVGSPDSLIDGAIRGIDMFDCVLPTRIARNGTLMTSEGRIVIKNAKYARDFGPLDPNCDCYTCKNYTRAYVRHLFRTEETFGLRLTTYHNLHFLLNLMEQVRQAIREDRLGDFREEFFEKYGFNKPNAKNF</sequence>
<feature type="region of interest" description="RNA binding" evidence="7">
    <location>
        <begin position="251"/>
        <end position="257"/>
    </location>
</feature>
<comment type="cofactor">
    <cofactor evidence="7">
        <name>Zn(2+)</name>
        <dbReference type="ChEBI" id="CHEBI:29105"/>
    </cofactor>
    <text evidence="7">Binds 1 zinc ion per subunit.</text>
</comment>
<comment type="similarity">
    <text evidence="7">Belongs to the queuine tRNA-ribosyltransferase family.</text>
</comment>
<evidence type="ECO:0000313" key="10">
    <source>
        <dbReference type="Proteomes" id="UP000276349"/>
    </source>
</evidence>
<evidence type="ECO:0000256" key="3">
    <source>
        <dbReference type="ARBA" id="ARBA00022694"/>
    </source>
</evidence>
<feature type="binding site" evidence="7">
    <location>
        <position position="308"/>
    </location>
    <ligand>
        <name>Zn(2+)</name>
        <dbReference type="ChEBI" id="CHEBI:29105"/>
    </ligand>
</feature>
<keyword evidence="3 7" id="KW-0819">tRNA processing</keyword>
<keyword evidence="2 7" id="KW-0808">Transferase</keyword>
<dbReference type="GO" id="GO:0008479">
    <property type="term" value="F:tRNA-guanosine(34) queuine transglycosylase activity"/>
    <property type="evidence" value="ECO:0007669"/>
    <property type="project" value="UniProtKB-UniRule"/>
</dbReference>
<organism evidence="9 10">
    <name type="scientific">Lysinibacillus telephonicus</name>
    <dbReference type="NCBI Taxonomy" id="1714840"/>
    <lineage>
        <taxon>Bacteria</taxon>
        <taxon>Bacillati</taxon>
        <taxon>Bacillota</taxon>
        <taxon>Bacilli</taxon>
        <taxon>Bacillales</taxon>
        <taxon>Bacillaceae</taxon>
        <taxon>Lysinibacillus</taxon>
    </lineage>
</organism>
<keyword evidence="10" id="KW-1185">Reference proteome</keyword>
<dbReference type="GO" id="GO:0005829">
    <property type="term" value="C:cytosol"/>
    <property type="evidence" value="ECO:0007669"/>
    <property type="project" value="TreeGrafter"/>
</dbReference>
<reference evidence="9 10" key="1">
    <citation type="submission" date="2018-12" db="EMBL/GenBank/DDBJ databases">
        <authorList>
            <person name="Yu L."/>
        </authorList>
    </citation>
    <scope>NUCLEOTIDE SEQUENCE [LARGE SCALE GENOMIC DNA]</scope>
    <source>
        <strain evidence="9 10">S5H2222</strain>
    </source>
</reference>
<dbReference type="UniPathway" id="UPA00392"/>
<keyword evidence="7" id="KW-0479">Metal-binding</keyword>
<dbReference type="FunFam" id="3.20.20.105:FF:000001">
    <property type="entry name" value="Queuine tRNA-ribosyltransferase"/>
    <property type="match status" value="1"/>
</dbReference>
<gene>
    <name evidence="7" type="primary">tgt</name>
    <name evidence="9" type="ORF">EKG35_02355</name>
</gene>
<dbReference type="AlphaFoldDB" id="A0A431UX31"/>
<keyword evidence="4 7" id="KW-0671">Queuosine biosynthesis</keyword>
<evidence type="ECO:0000256" key="1">
    <source>
        <dbReference type="ARBA" id="ARBA00022676"/>
    </source>
</evidence>
<comment type="pathway">
    <text evidence="7">tRNA modification; tRNA-queuosine biosynthesis.</text>
</comment>
<feature type="region of interest" description="RNA binding; important for wobble base 34 recognition" evidence="7">
    <location>
        <begin position="275"/>
        <end position="279"/>
    </location>
</feature>
<evidence type="ECO:0000256" key="7">
    <source>
        <dbReference type="HAMAP-Rule" id="MF_00168"/>
    </source>
</evidence>
<dbReference type="SUPFAM" id="SSF51713">
    <property type="entry name" value="tRNA-guanine transglycosylase"/>
    <property type="match status" value="1"/>
</dbReference>
<dbReference type="OrthoDB" id="9805417at2"/>
<feature type="binding site" evidence="7">
    <location>
        <position position="220"/>
    </location>
    <ligand>
        <name>substrate</name>
    </ligand>
</feature>
<dbReference type="RefSeq" id="WP_126292710.1">
    <property type="nucleotide sequence ID" value="NZ_CP155468.1"/>
</dbReference>
<protein>
    <recommendedName>
        <fullName evidence="7">Queuine tRNA-ribosyltransferase</fullName>
        <ecNumber evidence="7">2.4.2.29</ecNumber>
    </recommendedName>
    <alternativeName>
        <fullName evidence="7">Guanine insertion enzyme</fullName>
    </alternativeName>
    <alternativeName>
        <fullName evidence="7">tRNA-guanine transglycosylase</fullName>
    </alternativeName>
</protein>
<dbReference type="NCBIfam" id="TIGR00449">
    <property type="entry name" value="tgt_general"/>
    <property type="match status" value="1"/>
</dbReference>
<comment type="caution">
    <text evidence="9">The sequence shown here is derived from an EMBL/GenBank/DDBJ whole genome shotgun (WGS) entry which is preliminary data.</text>
</comment>
<feature type="binding site" evidence="7">
    <location>
        <position position="310"/>
    </location>
    <ligand>
        <name>Zn(2+)</name>
        <dbReference type="ChEBI" id="CHEBI:29105"/>
    </ligand>
</feature>
<feature type="active site" description="Nucleophile" evidence="7">
    <location>
        <position position="270"/>
    </location>
</feature>
<evidence type="ECO:0000256" key="4">
    <source>
        <dbReference type="ARBA" id="ARBA00022785"/>
    </source>
</evidence>
<dbReference type="GO" id="GO:0008616">
    <property type="term" value="P:tRNA queuosine(34) biosynthetic process"/>
    <property type="evidence" value="ECO:0007669"/>
    <property type="project" value="UniProtKB-UniRule"/>
</dbReference>
<evidence type="ECO:0000256" key="2">
    <source>
        <dbReference type="ARBA" id="ARBA00022679"/>
    </source>
</evidence>
<dbReference type="InterPro" id="IPR004803">
    <property type="entry name" value="TGT"/>
</dbReference>
<dbReference type="EMBL" id="RXNR01000004">
    <property type="protein sequence ID" value="RTQ95842.1"/>
    <property type="molecule type" value="Genomic_DNA"/>
</dbReference>
<comment type="catalytic activity">
    <reaction evidence="6 7">
        <text>7-aminomethyl-7-carbaguanine + guanosine(34) in tRNA = 7-aminomethyl-7-carbaguanosine(34) in tRNA + guanine</text>
        <dbReference type="Rhea" id="RHEA:24104"/>
        <dbReference type="Rhea" id="RHEA-COMP:10341"/>
        <dbReference type="Rhea" id="RHEA-COMP:10342"/>
        <dbReference type="ChEBI" id="CHEBI:16235"/>
        <dbReference type="ChEBI" id="CHEBI:58703"/>
        <dbReference type="ChEBI" id="CHEBI:74269"/>
        <dbReference type="ChEBI" id="CHEBI:82833"/>
        <dbReference type="EC" id="2.4.2.29"/>
    </reaction>
</comment>
<dbReference type="Proteomes" id="UP000276349">
    <property type="component" value="Unassembled WGS sequence"/>
</dbReference>
<feature type="binding site" evidence="7">
    <location>
        <position position="150"/>
    </location>
    <ligand>
        <name>substrate</name>
    </ligand>
</feature>
<keyword evidence="5 7" id="KW-0862">Zinc</keyword>
<dbReference type="GO" id="GO:0046872">
    <property type="term" value="F:metal ion binding"/>
    <property type="evidence" value="ECO:0007669"/>
    <property type="project" value="UniProtKB-KW"/>
</dbReference>
<keyword evidence="1 7" id="KW-0328">Glycosyltransferase</keyword>
<evidence type="ECO:0000259" key="8">
    <source>
        <dbReference type="Pfam" id="PF01702"/>
    </source>
</evidence>
<dbReference type="InterPro" id="IPR050076">
    <property type="entry name" value="ArchSynthase1/Queuine_TRR"/>
</dbReference>
<dbReference type="Gene3D" id="3.20.20.105">
    <property type="entry name" value="Queuine tRNA-ribosyltransferase-like"/>
    <property type="match status" value="1"/>
</dbReference>
<evidence type="ECO:0000256" key="5">
    <source>
        <dbReference type="ARBA" id="ARBA00022833"/>
    </source>
</evidence>
<dbReference type="InterPro" id="IPR002616">
    <property type="entry name" value="tRNA_ribo_trans-like"/>
</dbReference>
<evidence type="ECO:0000313" key="9">
    <source>
        <dbReference type="EMBL" id="RTQ95842.1"/>
    </source>
</evidence>
<evidence type="ECO:0000256" key="6">
    <source>
        <dbReference type="ARBA" id="ARBA00050112"/>
    </source>
</evidence>
<dbReference type="HAMAP" id="MF_00168">
    <property type="entry name" value="Q_tRNA_Tgt"/>
    <property type="match status" value="1"/>
</dbReference>
<comment type="subunit">
    <text evidence="7">Homodimer. Within each dimer, one monomer is responsible for RNA recognition and catalysis, while the other monomer binds to the replacement base PreQ1.</text>
</comment>
<feature type="binding site" evidence="7">
    <location>
        <position position="313"/>
    </location>
    <ligand>
        <name>Zn(2+)</name>
        <dbReference type="ChEBI" id="CHEBI:29105"/>
    </ligand>
</feature>
<feature type="binding site" evidence="7">
    <location>
        <position position="193"/>
    </location>
    <ligand>
        <name>substrate</name>
    </ligand>
</feature>
<feature type="binding site" evidence="7">
    <location>
        <begin position="96"/>
        <end position="100"/>
    </location>
    <ligand>
        <name>substrate</name>
    </ligand>
</feature>
<proteinExistence type="inferred from homology"/>
<dbReference type="NCBIfam" id="TIGR00430">
    <property type="entry name" value="Q_tRNA_tgt"/>
    <property type="match status" value="1"/>
</dbReference>
<accession>A0A431UX31</accession>
<name>A0A431UX31_9BACI</name>
<feature type="domain" description="tRNA-guanine(15) transglycosylase-like" evidence="8">
    <location>
        <begin position="17"/>
        <end position="371"/>
    </location>
</feature>
<dbReference type="PANTHER" id="PTHR46499:SF1">
    <property type="entry name" value="QUEUINE TRNA-RIBOSYLTRANSFERASE"/>
    <property type="match status" value="1"/>
</dbReference>
<feature type="active site" description="Proton acceptor" evidence="7">
    <location>
        <position position="96"/>
    </location>
</feature>
<feature type="binding site" evidence="7">
    <location>
        <position position="339"/>
    </location>
    <ligand>
        <name>Zn(2+)</name>
        <dbReference type="ChEBI" id="CHEBI:29105"/>
    </ligand>
</feature>
<dbReference type="InterPro" id="IPR036511">
    <property type="entry name" value="TGT-like_sf"/>
</dbReference>
<dbReference type="PANTHER" id="PTHR46499">
    <property type="entry name" value="QUEUINE TRNA-RIBOSYLTRANSFERASE"/>
    <property type="match status" value="1"/>
</dbReference>